<protein>
    <submittedName>
        <fullName evidence="2">Baseplate protein</fullName>
    </submittedName>
    <submittedName>
        <fullName evidence="3">Phage baseplate assembly protein W</fullName>
    </submittedName>
</protein>
<accession>A0A7W7MKI6</accession>
<evidence type="ECO:0000313" key="2">
    <source>
        <dbReference type="EMBL" id="GIE43020.1"/>
    </source>
</evidence>
<sequence>MSDPRAFLGTGWGFPIRVGPDGAPHTATHDEAVAQSIRLILATDPGERVMRPDFGAGLGTFVFEPINTATLIRIRNRVQQALVDAEARIDVLAVTVTPDRELPLIAIDVQYRIRATNSLHNLVYPFYLDEGTAP</sequence>
<dbReference type="Gene3D" id="3.10.450.40">
    <property type="match status" value="1"/>
</dbReference>
<dbReference type="AlphaFoldDB" id="A0A7W7MKI6"/>
<evidence type="ECO:0000313" key="4">
    <source>
        <dbReference type="Proteomes" id="UP000590511"/>
    </source>
</evidence>
<keyword evidence="5" id="KW-1185">Reference proteome</keyword>
<dbReference type="RefSeq" id="WP_188124857.1">
    <property type="nucleotide sequence ID" value="NZ_BOMP01000099.1"/>
</dbReference>
<name>A0A7W7MKI6_9ACTN</name>
<evidence type="ECO:0000313" key="3">
    <source>
        <dbReference type="EMBL" id="MBB4753120.1"/>
    </source>
</evidence>
<dbReference type="Proteomes" id="UP000631312">
    <property type="component" value="Unassembled WGS sequence"/>
</dbReference>
<evidence type="ECO:0000313" key="5">
    <source>
        <dbReference type="Proteomes" id="UP000631312"/>
    </source>
</evidence>
<feature type="domain" description="IraD/Gp25-like" evidence="1">
    <location>
        <begin position="29"/>
        <end position="117"/>
    </location>
</feature>
<gene>
    <name evidence="2" type="ORF">Alo02nite_59180</name>
    <name evidence="3" type="ORF">BJ964_007281</name>
</gene>
<comment type="caution">
    <text evidence="3">The sequence shown here is derived from an EMBL/GenBank/DDBJ whole genome shotgun (WGS) entry which is preliminary data.</text>
</comment>
<reference evidence="2 5" key="2">
    <citation type="submission" date="2021-01" db="EMBL/GenBank/DDBJ databases">
        <title>Whole genome shotgun sequence of Actinoplanes lobatus NBRC 12513.</title>
        <authorList>
            <person name="Komaki H."/>
            <person name="Tamura T."/>
        </authorList>
    </citation>
    <scope>NUCLEOTIDE SEQUENCE [LARGE SCALE GENOMIC DNA]</scope>
    <source>
        <strain evidence="2 5">NBRC 12513</strain>
    </source>
</reference>
<reference evidence="3 4" key="1">
    <citation type="submission" date="2020-08" db="EMBL/GenBank/DDBJ databases">
        <title>Sequencing the genomes of 1000 actinobacteria strains.</title>
        <authorList>
            <person name="Klenk H.-P."/>
        </authorList>
    </citation>
    <scope>NUCLEOTIDE SEQUENCE [LARGE SCALE GENOMIC DNA]</scope>
    <source>
        <strain evidence="3 4">DSM 43150</strain>
    </source>
</reference>
<dbReference type="EMBL" id="BOMP01000099">
    <property type="protein sequence ID" value="GIE43020.1"/>
    <property type="molecule type" value="Genomic_DNA"/>
</dbReference>
<dbReference type="SUPFAM" id="SSF160719">
    <property type="entry name" value="gpW/gp25-like"/>
    <property type="match status" value="1"/>
</dbReference>
<dbReference type="InterPro" id="IPR007048">
    <property type="entry name" value="IraD/Gp25-like"/>
</dbReference>
<dbReference type="Proteomes" id="UP000590511">
    <property type="component" value="Unassembled WGS sequence"/>
</dbReference>
<evidence type="ECO:0000259" key="1">
    <source>
        <dbReference type="Pfam" id="PF04965"/>
    </source>
</evidence>
<proteinExistence type="predicted"/>
<dbReference type="EMBL" id="JACHNC010000001">
    <property type="protein sequence ID" value="MBB4753120.1"/>
    <property type="molecule type" value="Genomic_DNA"/>
</dbReference>
<dbReference type="Pfam" id="PF04965">
    <property type="entry name" value="GPW_gp25"/>
    <property type="match status" value="1"/>
</dbReference>
<organism evidence="3 4">
    <name type="scientific">Actinoplanes lobatus</name>
    <dbReference type="NCBI Taxonomy" id="113568"/>
    <lineage>
        <taxon>Bacteria</taxon>
        <taxon>Bacillati</taxon>
        <taxon>Actinomycetota</taxon>
        <taxon>Actinomycetes</taxon>
        <taxon>Micromonosporales</taxon>
        <taxon>Micromonosporaceae</taxon>
        <taxon>Actinoplanes</taxon>
    </lineage>
</organism>